<evidence type="ECO:0000256" key="11">
    <source>
        <dbReference type="SAM" id="Phobius"/>
    </source>
</evidence>
<evidence type="ECO:0000259" key="14">
    <source>
        <dbReference type="Pfam" id="PF23598"/>
    </source>
</evidence>
<comment type="caution">
    <text evidence="15">The sequence shown here is derived from an EMBL/GenBank/DDBJ whole genome shotgun (WGS) entry which is preliminary data.</text>
</comment>
<comment type="subcellular location">
    <subcellularLocation>
        <location evidence="1">Cell membrane</location>
        <topology evidence="1">Single-pass type I membrane protein</topology>
    </subcellularLocation>
</comment>
<dbReference type="GO" id="GO:0005886">
    <property type="term" value="C:plasma membrane"/>
    <property type="evidence" value="ECO:0007669"/>
    <property type="project" value="UniProtKB-SubCell"/>
</dbReference>
<dbReference type="Gene3D" id="3.80.10.10">
    <property type="entry name" value="Ribonuclease Inhibitor"/>
    <property type="match status" value="5"/>
</dbReference>
<keyword evidence="3" id="KW-1003">Cell membrane</keyword>
<evidence type="ECO:0000256" key="1">
    <source>
        <dbReference type="ARBA" id="ARBA00004251"/>
    </source>
</evidence>
<dbReference type="EMBL" id="CAKMRJ010000113">
    <property type="protein sequence ID" value="CAH1418401.1"/>
    <property type="molecule type" value="Genomic_DNA"/>
</dbReference>
<feature type="chain" id="PRO_5043818395" description="Leucine-rich repeat-containing N-terminal plant-type domain-containing protein" evidence="12">
    <location>
        <begin position="22"/>
        <end position="930"/>
    </location>
</feature>
<dbReference type="SMART" id="SM00369">
    <property type="entry name" value="LRR_TYP"/>
    <property type="match status" value="9"/>
</dbReference>
<dbReference type="Pfam" id="PF00560">
    <property type="entry name" value="LRR_1"/>
    <property type="match status" value="8"/>
</dbReference>
<comment type="similarity">
    <text evidence="2">Belongs to the RLP family.</text>
</comment>
<keyword evidence="9 11" id="KW-0472">Membrane</keyword>
<dbReference type="InterPro" id="IPR032675">
    <property type="entry name" value="LRR_dom_sf"/>
</dbReference>
<dbReference type="PRINTS" id="PR00019">
    <property type="entry name" value="LEURICHRPT"/>
</dbReference>
<reference evidence="15 16" key="1">
    <citation type="submission" date="2022-01" db="EMBL/GenBank/DDBJ databases">
        <authorList>
            <person name="Xiong W."/>
            <person name="Schranz E."/>
        </authorList>
    </citation>
    <scope>NUCLEOTIDE SEQUENCE [LARGE SCALE GENOMIC DNA]</scope>
</reference>
<dbReference type="GO" id="GO:0051707">
    <property type="term" value="P:response to other organism"/>
    <property type="evidence" value="ECO:0007669"/>
    <property type="project" value="UniProtKB-ARBA"/>
</dbReference>
<dbReference type="Proteomes" id="UP001157418">
    <property type="component" value="Unassembled WGS sequence"/>
</dbReference>
<keyword evidence="8 11" id="KW-1133">Transmembrane helix</keyword>
<evidence type="ECO:0000256" key="5">
    <source>
        <dbReference type="ARBA" id="ARBA00022692"/>
    </source>
</evidence>
<dbReference type="SUPFAM" id="SSF52058">
    <property type="entry name" value="L domain-like"/>
    <property type="match status" value="3"/>
</dbReference>
<evidence type="ECO:0000256" key="2">
    <source>
        <dbReference type="ARBA" id="ARBA00009592"/>
    </source>
</evidence>
<evidence type="ECO:0000313" key="16">
    <source>
        <dbReference type="Proteomes" id="UP001157418"/>
    </source>
</evidence>
<organism evidence="15 16">
    <name type="scientific">Lactuca virosa</name>
    <dbReference type="NCBI Taxonomy" id="75947"/>
    <lineage>
        <taxon>Eukaryota</taxon>
        <taxon>Viridiplantae</taxon>
        <taxon>Streptophyta</taxon>
        <taxon>Embryophyta</taxon>
        <taxon>Tracheophyta</taxon>
        <taxon>Spermatophyta</taxon>
        <taxon>Magnoliopsida</taxon>
        <taxon>eudicotyledons</taxon>
        <taxon>Gunneridae</taxon>
        <taxon>Pentapetalae</taxon>
        <taxon>asterids</taxon>
        <taxon>campanulids</taxon>
        <taxon>Asterales</taxon>
        <taxon>Asteraceae</taxon>
        <taxon>Cichorioideae</taxon>
        <taxon>Cichorieae</taxon>
        <taxon>Lactucinae</taxon>
        <taxon>Lactuca</taxon>
    </lineage>
</organism>
<keyword evidence="4" id="KW-0433">Leucine-rich repeat</keyword>
<dbReference type="AlphaFoldDB" id="A0AAU9LU79"/>
<name>A0AAU9LU79_9ASTR</name>
<protein>
    <recommendedName>
        <fullName evidence="17">Leucine-rich repeat-containing N-terminal plant-type domain-containing protein</fullName>
    </recommendedName>
</protein>
<dbReference type="InterPro" id="IPR055414">
    <property type="entry name" value="LRR_R13L4/SHOC2-like"/>
</dbReference>
<feature type="domain" description="Leucine-rich repeat-containing N-terminal plant-type" evidence="13">
    <location>
        <begin position="45"/>
        <end position="84"/>
    </location>
</feature>
<evidence type="ECO:0008006" key="17">
    <source>
        <dbReference type="Google" id="ProtNLM"/>
    </source>
</evidence>
<evidence type="ECO:0000256" key="4">
    <source>
        <dbReference type="ARBA" id="ARBA00022614"/>
    </source>
</evidence>
<evidence type="ECO:0000256" key="10">
    <source>
        <dbReference type="ARBA" id="ARBA00023180"/>
    </source>
</evidence>
<dbReference type="InterPro" id="IPR003591">
    <property type="entry name" value="Leu-rich_rpt_typical-subtyp"/>
</dbReference>
<sequence length="930" mass="103118">MNPCVFIIFSLLLLLTETTTANQLVAVGGGGGDDDDKGVVNKCTDKERHALLDFKVSIQDPNGHLYTWKAEEDDCCKWFGVTCNNETGHVTELELWHSGLGGKISHSLLNLSNLNHLQLSFNSFHGPIPTFIGSMTQLRYLDLSDNGFNGIIPASLGSLTELSYLDLSHNSLYGTIPPEFGNLTNLEELLLGYVGRCRVENLEWISHLSYLQHLEMDEISMSKANNWVNVVLGLRKLSHLSLQGCELSQVMDPYSSFVKSSSSIEILDLRNNNLTSSMYTWLFPLTNNKLRFLLLSSNTLDGIPKYLGNLCSLEVFRFENNSAIVNLPDFLNNLSGCTSVTLQWLSASGSQFTGSLPDEIQNFSNLGYLCLSHNYLNGTISEKVWELPKLETLDVSFNNLRGAISVNIGNSKVSIIDLSKNSLEGVPSIDPMSNLSYAEAIDLSSCNLGPQFPKWIQNLKHLTRLDISNTRISDTIPLDFWDTWPSRLHYFNLSSNNISGKVSDLSSNFDFGSVIDLSSNNFYGPIPNVSSTVASLNLSRNKFYGGISFLCQIVDGFLQVLDLSHNFLTGELPDCLWNFKQLKVLNLGHNNLSGRIPTSVESLIKLKVLYLYDNNFSGELPMSLKNCTSLNSLNLGGNKFSGNVPVWIGENLLGLYVLILRSNNFFGTMPLQLCQLENLQILDLSINNLHGTIPSCLNNLTSMVQEGFTQVQDLQYDYSSYFHLGRDGVAYADHAVVEWLGDEREFINNLRLLKSIDLSSNNLTGQIPYEITNLYELIALNLSGNALRGEIPRNMGLMKKLLALDLSRNNLSGDIPSSMSQMSLLDYIDVSCNNLAGRIPSSTQLQSFEPSRYDGNIGLCGPPLITKCPGDEEDEVPSVIGKSKGDGEGLDEFWVWFYIGGGAGIATGFWISCGALLFNRVLDIMWCFTF</sequence>
<evidence type="ECO:0000256" key="9">
    <source>
        <dbReference type="ARBA" id="ARBA00023136"/>
    </source>
</evidence>
<feature type="domain" description="Disease resistance R13L4/SHOC-2-like LRR" evidence="14">
    <location>
        <begin position="106"/>
        <end position="282"/>
    </location>
</feature>
<dbReference type="Pfam" id="PF23598">
    <property type="entry name" value="LRR_14"/>
    <property type="match status" value="1"/>
</dbReference>
<keyword evidence="10" id="KW-0325">Glycoprotein</keyword>
<dbReference type="GO" id="GO:0006952">
    <property type="term" value="P:defense response"/>
    <property type="evidence" value="ECO:0007669"/>
    <property type="project" value="UniProtKB-ARBA"/>
</dbReference>
<evidence type="ECO:0000256" key="8">
    <source>
        <dbReference type="ARBA" id="ARBA00022989"/>
    </source>
</evidence>
<evidence type="ECO:0000256" key="6">
    <source>
        <dbReference type="ARBA" id="ARBA00022729"/>
    </source>
</evidence>
<dbReference type="FunFam" id="3.80.10.10:FF:000041">
    <property type="entry name" value="LRR receptor-like serine/threonine-protein kinase ERECTA"/>
    <property type="match status" value="1"/>
</dbReference>
<feature type="transmembrane region" description="Helical" evidence="11">
    <location>
        <begin position="893"/>
        <end position="918"/>
    </location>
</feature>
<dbReference type="InterPro" id="IPR001611">
    <property type="entry name" value="Leu-rich_rpt"/>
</dbReference>
<dbReference type="InterPro" id="IPR013210">
    <property type="entry name" value="LRR_N_plant-typ"/>
</dbReference>
<evidence type="ECO:0000259" key="13">
    <source>
        <dbReference type="Pfam" id="PF08263"/>
    </source>
</evidence>
<dbReference type="FunFam" id="3.80.10.10:FF:000095">
    <property type="entry name" value="LRR receptor-like serine/threonine-protein kinase GSO1"/>
    <property type="match status" value="1"/>
</dbReference>
<evidence type="ECO:0000256" key="7">
    <source>
        <dbReference type="ARBA" id="ARBA00022737"/>
    </source>
</evidence>
<dbReference type="PANTHER" id="PTHR48063">
    <property type="entry name" value="LRR RECEPTOR-LIKE KINASE"/>
    <property type="match status" value="1"/>
</dbReference>
<dbReference type="InterPro" id="IPR046956">
    <property type="entry name" value="RLP23-like"/>
</dbReference>
<proteinExistence type="inferred from homology"/>
<keyword evidence="16" id="KW-1185">Reference proteome</keyword>
<dbReference type="FunFam" id="3.80.10.10:FF:000275">
    <property type="entry name" value="Leucine-rich repeat receptor-like protein kinase"/>
    <property type="match status" value="1"/>
</dbReference>
<keyword evidence="5 11" id="KW-0812">Transmembrane</keyword>
<evidence type="ECO:0000313" key="15">
    <source>
        <dbReference type="EMBL" id="CAH1418401.1"/>
    </source>
</evidence>
<dbReference type="FunFam" id="3.80.10.10:FF:000111">
    <property type="entry name" value="LRR receptor-like serine/threonine-protein kinase ERECTA"/>
    <property type="match status" value="1"/>
</dbReference>
<keyword evidence="6 12" id="KW-0732">Signal</keyword>
<gene>
    <name evidence="15" type="ORF">LVIROSA_LOCUS5993</name>
</gene>
<evidence type="ECO:0000256" key="3">
    <source>
        <dbReference type="ARBA" id="ARBA00022475"/>
    </source>
</evidence>
<dbReference type="Pfam" id="PF08263">
    <property type="entry name" value="LRRNT_2"/>
    <property type="match status" value="1"/>
</dbReference>
<accession>A0AAU9LU79</accession>
<dbReference type="PANTHER" id="PTHR48063:SF103">
    <property type="entry name" value="LEUCINE-RICH RECEPTOR-LIKE KINASE FAMILY PROTEIN"/>
    <property type="match status" value="1"/>
</dbReference>
<keyword evidence="7" id="KW-0677">Repeat</keyword>
<evidence type="ECO:0000256" key="12">
    <source>
        <dbReference type="SAM" id="SignalP"/>
    </source>
</evidence>
<feature type="signal peptide" evidence="12">
    <location>
        <begin position="1"/>
        <end position="21"/>
    </location>
</feature>